<reference evidence="1" key="1">
    <citation type="journal article" date="2023" name="Mol. Phylogenet. Evol.">
        <title>Genome-scale phylogeny and comparative genomics of the fungal order Sordariales.</title>
        <authorList>
            <person name="Hensen N."/>
            <person name="Bonometti L."/>
            <person name="Westerberg I."/>
            <person name="Brannstrom I.O."/>
            <person name="Guillou S."/>
            <person name="Cros-Aarteil S."/>
            <person name="Calhoun S."/>
            <person name="Haridas S."/>
            <person name="Kuo A."/>
            <person name="Mondo S."/>
            <person name="Pangilinan J."/>
            <person name="Riley R."/>
            <person name="LaButti K."/>
            <person name="Andreopoulos B."/>
            <person name="Lipzen A."/>
            <person name="Chen C."/>
            <person name="Yan M."/>
            <person name="Daum C."/>
            <person name="Ng V."/>
            <person name="Clum A."/>
            <person name="Steindorff A."/>
            <person name="Ohm R.A."/>
            <person name="Martin F."/>
            <person name="Silar P."/>
            <person name="Natvig D.O."/>
            <person name="Lalanne C."/>
            <person name="Gautier V."/>
            <person name="Ament-Velasquez S.L."/>
            <person name="Kruys A."/>
            <person name="Hutchinson M.I."/>
            <person name="Powell A.J."/>
            <person name="Barry K."/>
            <person name="Miller A.N."/>
            <person name="Grigoriev I.V."/>
            <person name="Debuchy R."/>
            <person name="Gladieux P."/>
            <person name="Hiltunen Thoren M."/>
            <person name="Johannesson H."/>
        </authorList>
    </citation>
    <scope>NUCLEOTIDE SEQUENCE</scope>
    <source>
        <strain evidence="1">CBS 314.62</strain>
    </source>
</reference>
<evidence type="ECO:0000313" key="2">
    <source>
        <dbReference type="Proteomes" id="UP001270362"/>
    </source>
</evidence>
<protein>
    <submittedName>
        <fullName evidence="1">Uncharacterized protein</fullName>
    </submittedName>
</protein>
<gene>
    <name evidence="1" type="ORF">B0T22DRAFT_457585</name>
</gene>
<dbReference type="AlphaFoldDB" id="A0AAE0X832"/>
<accession>A0AAE0X832</accession>
<evidence type="ECO:0000313" key="1">
    <source>
        <dbReference type="EMBL" id="KAK3687596.1"/>
    </source>
</evidence>
<sequence>MRFGFPSQEERVGVVVRLTFFVLHPGFARPTVPYGLPIRPGRGLGRRDISALSIAATMPQHNVITLPSCL</sequence>
<name>A0AAE0X832_9PEZI</name>
<dbReference type="Proteomes" id="UP001270362">
    <property type="component" value="Unassembled WGS sequence"/>
</dbReference>
<proteinExistence type="predicted"/>
<reference evidence="1" key="2">
    <citation type="submission" date="2023-06" db="EMBL/GenBank/DDBJ databases">
        <authorList>
            <consortium name="Lawrence Berkeley National Laboratory"/>
            <person name="Haridas S."/>
            <person name="Hensen N."/>
            <person name="Bonometti L."/>
            <person name="Westerberg I."/>
            <person name="Brannstrom I.O."/>
            <person name="Guillou S."/>
            <person name="Cros-Aarteil S."/>
            <person name="Calhoun S."/>
            <person name="Kuo A."/>
            <person name="Mondo S."/>
            <person name="Pangilinan J."/>
            <person name="Riley R."/>
            <person name="Labutti K."/>
            <person name="Andreopoulos B."/>
            <person name="Lipzen A."/>
            <person name="Chen C."/>
            <person name="Yanf M."/>
            <person name="Daum C."/>
            <person name="Ng V."/>
            <person name="Clum A."/>
            <person name="Steindorff A."/>
            <person name="Ohm R."/>
            <person name="Martin F."/>
            <person name="Silar P."/>
            <person name="Natvig D."/>
            <person name="Lalanne C."/>
            <person name="Gautier V."/>
            <person name="Ament-Velasquez S.L."/>
            <person name="Kruys A."/>
            <person name="Hutchinson M.I."/>
            <person name="Powell A.J."/>
            <person name="Barry K."/>
            <person name="Miller A.N."/>
            <person name="Grigoriev I.V."/>
            <person name="Debuchy R."/>
            <person name="Gladieux P."/>
            <person name="Thoren M.H."/>
            <person name="Johannesson H."/>
        </authorList>
    </citation>
    <scope>NUCLEOTIDE SEQUENCE</scope>
    <source>
        <strain evidence="1">CBS 314.62</strain>
    </source>
</reference>
<organism evidence="1 2">
    <name type="scientific">Podospora appendiculata</name>
    <dbReference type="NCBI Taxonomy" id="314037"/>
    <lineage>
        <taxon>Eukaryota</taxon>
        <taxon>Fungi</taxon>
        <taxon>Dikarya</taxon>
        <taxon>Ascomycota</taxon>
        <taxon>Pezizomycotina</taxon>
        <taxon>Sordariomycetes</taxon>
        <taxon>Sordariomycetidae</taxon>
        <taxon>Sordariales</taxon>
        <taxon>Podosporaceae</taxon>
        <taxon>Podospora</taxon>
    </lineage>
</organism>
<dbReference type="EMBL" id="JAULSO010000002">
    <property type="protein sequence ID" value="KAK3687596.1"/>
    <property type="molecule type" value="Genomic_DNA"/>
</dbReference>
<comment type="caution">
    <text evidence="1">The sequence shown here is derived from an EMBL/GenBank/DDBJ whole genome shotgun (WGS) entry which is preliminary data.</text>
</comment>
<keyword evidence="2" id="KW-1185">Reference proteome</keyword>